<gene>
    <name evidence="1" type="ORF">AFK24_16225</name>
</gene>
<proteinExistence type="predicted"/>
<name>A0A1C7Z261_PSESX</name>
<dbReference type="EMBL" id="LGSI01000050">
    <property type="protein sequence ID" value="OCR23883.1"/>
    <property type="molecule type" value="Genomic_DNA"/>
</dbReference>
<organism evidence="1 2">
    <name type="scientific">Pseudomonas syringae</name>
    <dbReference type="NCBI Taxonomy" id="317"/>
    <lineage>
        <taxon>Bacteria</taxon>
        <taxon>Pseudomonadati</taxon>
        <taxon>Pseudomonadota</taxon>
        <taxon>Gammaproteobacteria</taxon>
        <taxon>Pseudomonadales</taxon>
        <taxon>Pseudomonadaceae</taxon>
        <taxon>Pseudomonas</taxon>
    </lineage>
</organism>
<evidence type="ECO:0000313" key="2">
    <source>
        <dbReference type="Proteomes" id="UP000093104"/>
    </source>
</evidence>
<dbReference type="PATRIC" id="fig|317.243.peg.5027"/>
<accession>A0A1C7Z261</accession>
<dbReference type="RefSeq" id="WP_065834167.1">
    <property type="nucleotide sequence ID" value="NZ_LGSI01000050.1"/>
</dbReference>
<reference evidence="1 2" key="1">
    <citation type="submission" date="2015-07" db="EMBL/GenBank/DDBJ databases">
        <title>Draft genome sequence of a diazotrophic, plant growth-promoting rhizobacterium of the Pseudomonas syringae complex.</title>
        <authorList>
            <person name="Patten C.L."/>
            <person name="Jeong H."/>
        </authorList>
    </citation>
    <scope>NUCLEOTIDE SEQUENCE [LARGE SCALE GENOMIC DNA]</scope>
    <source>
        <strain evidence="1 2">GR12-2</strain>
    </source>
</reference>
<comment type="caution">
    <text evidence="1">The sequence shown here is derived from an EMBL/GenBank/DDBJ whole genome shotgun (WGS) entry which is preliminary data.</text>
</comment>
<dbReference type="OrthoDB" id="7018900at2"/>
<dbReference type="AlphaFoldDB" id="A0A1C7Z261"/>
<protein>
    <submittedName>
        <fullName evidence="1">Uncharacterized protein</fullName>
    </submittedName>
</protein>
<evidence type="ECO:0000313" key="1">
    <source>
        <dbReference type="EMBL" id="OCR23883.1"/>
    </source>
</evidence>
<dbReference type="Proteomes" id="UP000093104">
    <property type="component" value="Unassembled WGS sequence"/>
</dbReference>
<sequence>MNIETLILTEPVKRQVMRLLRQIEQANSMIQAVKSGARADGFVLGLEASGTMSHSEIDNLHVFFETALEARLRALVQ</sequence>